<feature type="region of interest" description="Disordered" evidence="5">
    <location>
        <begin position="400"/>
        <end position="419"/>
    </location>
</feature>
<feature type="domain" description="Ig-like" evidence="7">
    <location>
        <begin position="256"/>
        <end position="355"/>
    </location>
</feature>
<dbReference type="FunFam" id="2.60.40.10:FF:000463">
    <property type="entry name" value="Immunoglobulin heavy constant gamma 1"/>
    <property type="match status" value="1"/>
</dbReference>
<dbReference type="Pfam" id="PF07654">
    <property type="entry name" value="C1-set"/>
    <property type="match status" value="3"/>
</dbReference>
<keyword evidence="6" id="KW-0732">Signal</keyword>
<dbReference type="PROSITE" id="PS50835">
    <property type="entry name" value="IG_LIKE"/>
    <property type="match status" value="4"/>
</dbReference>
<evidence type="ECO:0000256" key="2">
    <source>
        <dbReference type="ARBA" id="ARBA00023130"/>
    </source>
</evidence>
<evidence type="ECO:0000256" key="4">
    <source>
        <dbReference type="ARBA" id="ARBA00043265"/>
    </source>
</evidence>
<evidence type="ECO:0000256" key="5">
    <source>
        <dbReference type="SAM" id="MobiDB-lite"/>
    </source>
</evidence>
<keyword evidence="9" id="KW-1185">Reference proteome</keyword>
<feature type="domain" description="Ig-like" evidence="7">
    <location>
        <begin position="19"/>
        <end position="115"/>
    </location>
</feature>
<sequence>MESVLSWVFLVAILKGVQGEVQLVESGGDLVKPGGSLRLSCVASGFTFSSNYMSWIRQAPGKGLQWVSQISSDGSSTSYADAVKGRFTISRDNAKNTLYLQMNSLRDEDTAVYYCARDTVSGPQCYWGQGTLVTVSSASTTAPSVFPLAPSCGSTSGSTVALACLVSGYFPEPVTVSWNSGSLTSGVHTFPSVLQSSGLYSLSSMVTVPSSRWPSETFTCNVVHPASNTKVDKPVFNECRCTDTPPCPVPEPLGGPSVLIFPPKPKDILRITRTPEVTCVVLDLGREDPEVQISWFVDGKEVHTAKTQSREQQFNGTYRVVSVLPIEHQDWLTGKEFKCRVNHIDLPSPIERTISKARGRAHKPSVYVLPPSPKELSSSDTVSVTCLIKDFYPPDIDVEWQSNGQQEPERKHRMTPPQLDEDGSYFLYSKLSVDKSRWQQGDPFTCAVMHETLQNHYTDLSLSHSPGK</sequence>
<dbReference type="InterPro" id="IPR013106">
    <property type="entry name" value="Ig_V-set"/>
</dbReference>
<dbReference type="InterPro" id="IPR003599">
    <property type="entry name" value="Ig_sub"/>
</dbReference>
<feature type="domain" description="Ig-like" evidence="7">
    <location>
        <begin position="364"/>
        <end position="463"/>
    </location>
</feature>
<keyword evidence="4" id="KW-1280">Immunoglobulin</keyword>
<dbReference type="GO" id="GO:0002250">
    <property type="term" value="P:adaptive immune response"/>
    <property type="evidence" value="ECO:0007669"/>
    <property type="project" value="UniProtKB-KW"/>
</dbReference>
<dbReference type="SMART" id="SM00409">
    <property type="entry name" value="IG"/>
    <property type="match status" value="2"/>
</dbReference>
<evidence type="ECO:0000259" key="7">
    <source>
        <dbReference type="PROSITE" id="PS50835"/>
    </source>
</evidence>
<dbReference type="FunFam" id="2.60.40.10:FF:001423">
    <property type="entry name" value="Ig heavy chain V region 5-84"/>
    <property type="match status" value="1"/>
</dbReference>
<reference evidence="8" key="2">
    <citation type="submission" date="2025-08" db="UniProtKB">
        <authorList>
            <consortium name="Ensembl"/>
        </authorList>
    </citation>
    <scope>IDENTIFICATION</scope>
    <source>
        <strain evidence="8">Boxer</strain>
    </source>
</reference>
<reference evidence="8" key="1">
    <citation type="submission" date="2020-03" db="EMBL/GenBank/DDBJ databases">
        <title>Long-read based genome assembly of a Labrador retriever dog.</title>
        <authorList>
            <person name="Eory L."/>
            <person name="Zhang W."/>
            <person name="Schoenebeck J."/>
        </authorList>
    </citation>
    <scope>NUCLEOTIDE SEQUENCE [LARGE SCALE GENOMIC DNA]</scope>
    <source>
        <strain evidence="8">Labrador retriever</strain>
    </source>
</reference>
<feature type="domain" description="Ig-like" evidence="7">
    <location>
        <begin position="143"/>
        <end position="236"/>
    </location>
</feature>
<evidence type="ECO:0000256" key="3">
    <source>
        <dbReference type="ARBA" id="ARBA00023319"/>
    </source>
</evidence>
<reference evidence="8" key="3">
    <citation type="submission" date="2025-09" db="UniProtKB">
        <authorList>
            <consortium name="Ensembl"/>
        </authorList>
    </citation>
    <scope>IDENTIFICATION</scope>
    <source>
        <strain evidence="8">Boxer</strain>
    </source>
</reference>
<protein>
    <recommendedName>
        <fullName evidence="7">Ig-like domain-containing protein</fullName>
    </recommendedName>
</protein>
<dbReference type="CDD" id="cd04981">
    <property type="entry name" value="IgV_H"/>
    <property type="match status" value="1"/>
</dbReference>
<dbReference type="InterPro" id="IPR036179">
    <property type="entry name" value="Ig-like_dom_sf"/>
</dbReference>
<dbReference type="SUPFAM" id="SSF48726">
    <property type="entry name" value="Immunoglobulin"/>
    <property type="match status" value="4"/>
</dbReference>
<dbReference type="CDD" id="cd05768">
    <property type="entry name" value="IgC1_CH3_IgAGD_CH4_IgAEM"/>
    <property type="match status" value="1"/>
</dbReference>
<dbReference type="FunFam" id="2.60.40.10:FF:001540">
    <property type="entry name" value="Immunoglobulin heavy constant gamma 1"/>
    <property type="match status" value="1"/>
</dbReference>
<keyword evidence="3" id="KW-0393">Immunoglobulin domain</keyword>
<dbReference type="InterPro" id="IPR003597">
    <property type="entry name" value="Ig_C1-set"/>
</dbReference>
<organism evidence="8 9">
    <name type="scientific">Canis lupus familiaris</name>
    <name type="common">Dog</name>
    <name type="synonym">Canis familiaris</name>
    <dbReference type="NCBI Taxonomy" id="9615"/>
    <lineage>
        <taxon>Eukaryota</taxon>
        <taxon>Metazoa</taxon>
        <taxon>Chordata</taxon>
        <taxon>Craniata</taxon>
        <taxon>Vertebrata</taxon>
        <taxon>Euteleostomi</taxon>
        <taxon>Mammalia</taxon>
        <taxon>Eutheria</taxon>
        <taxon>Laurasiatheria</taxon>
        <taxon>Carnivora</taxon>
        <taxon>Caniformia</taxon>
        <taxon>Canidae</taxon>
        <taxon>Canis</taxon>
    </lineage>
</organism>
<dbReference type="SMART" id="SM00406">
    <property type="entry name" value="IGv"/>
    <property type="match status" value="1"/>
</dbReference>
<dbReference type="GeneTree" id="ENSGT00940000162793"/>
<feature type="chain" id="PRO_5035187890" description="Ig-like domain-containing protein" evidence="6">
    <location>
        <begin position="20"/>
        <end position="468"/>
    </location>
</feature>
<dbReference type="Gene3D" id="2.60.40.10">
    <property type="entry name" value="Immunoglobulins"/>
    <property type="match status" value="4"/>
</dbReference>
<dbReference type="Proteomes" id="UP000805418">
    <property type="component" value="Unassembled WGS sequence"/>
</dbReference>
<dbReference type="SMART" id="SM00407">
    <property type="entry name" value="IGc1"/>
    <property type="match status" value="3"/>
</dbReference>
<dbReference type="Pfam" id="PF07686">
    <property type="entry name" value="V-set"/>
    <property type="match status" value="1"/>
</dbReference>
<accession>A0A8I3RZS1</accession>
<dbReference type="Ensembl" id="ENSCAFT00845030559.1">
    <property type="protein sequence ID" value="ENSCAFP00845023973.1"/>
    <property type="gene ID" value="ENSCAFG00845017272.1"/>
</dbReference>
<feature type="signal peptide" evidence="6">
    <location>
        <begin position="1"/>
        <end position="19"/>
    </location>
</feature>
<dbReference type="InterPro" id="IPR013783">
    <property type="entry name" value="Ig-like_fold"/>
</dbReference>
<keyword evidence="1" id="KW-0391">Immunity</keyword>
<dbReference type="FunFam" id="2.60.40.10:FF:001129">
    <property type="entry name" value="Immunoglobulin heavy constant gamma 1"/>
    <property type="match status" value="1"/>
</dbReference>
<proteinExistence type="predicted"/>
<dbReference type="GO" id="GO:0019814">
    <property type="term" value="C:immunoglobulin complex"/>
    <property type="evidence" value="ECO:0007669"/>
    <property type="project" value="UniProtKB-KW"/>
</dbReference>
<dbReference type="InterPro" id="IPR003006">
    <property type="entry name" value="Ig/MHC_CS"/>
</dbReference>
<evidence type="ECO:0000256" key="6">
    <source>
        <dbReference type="SAM" id="SignalP"/>
    </source>
</evidence>
<dbReference type="CDD" id="cd21817">
    <property type="entry name" value="IgC1_CH1_IgEG"/>
    <property type="match status" value="1"/>
</dbReference>
<name>A0A8I3RZS1_CANLF</name>
<keyword evidence="2" id="KW-1064">Adaptive immunity</keyword>
<dbReference type="InterPro" id="IPR007110">
    <property type="entry name" value="Ig-like_dom"/>
</dbReference>
<dbReference type="InterPro" id="IPR050380">
    <property type="entry name" value="Immune_Resp_Modulators"/>
</dbReference>
<dbReference type="AlphaFoldDB" id="A0A8I3RZS1"/>
<evidence type="ECO:0000313" key="9">
    <source>
        <dbReference type="Proteomes" id="UP000805418"/>
    </source>
</evidence>
<evidence type="ECO:0000256" key="1">
    <source>
        <dbReference type="ARBA" id="ARBA00022859"/>
    </source>
</evidence>
<dbReference type="PROSITE" id="PS00290">
    <property type="entry name" value="IG_MHC"/>
    <property type="match status" value="2"/>
</dbReference>
<dbReference type="PANTHER" id="PTHR23411">
    <property type="entry name" value="TAPASIN"/>
    <property type="match status" value="1"/>
</dbReference>
<evidence type="ECO:0000313" key="8">
    <source>
        <dbReference type="Ensembl" id="ENSCAFP00845023973.1"/>
    </source>
</evidence>